<dbReference type="KEGG" id="lhw:BSQ49_05140"/>
<dbReference type="AlphaFoldDB" id="A0A3S6QP15"/>
<protein>
    <submittedName>
        <fullName evidence="1">Uncharacterized protein</fullName>
    </submittedName>
</protein>
<name>A0A3S6QP15_9LACO</name>
<dbReference type="RefSeq" id="WP_141053257.1">
    <property type="nucleotide sequence ID" value="NZ_CP018176.1"/>
</dbReference>
<reference evidence="1 2" key="1">
    <citation type="submission" date="2016-11" db="EMBL/GenBank/DDBJ databases">
        <title>Interaction between Lactobacillus species and yeast in water kefir.</title>
        <authorList>
            <person name="Behr J."/>
            <person name="Xu D."/>
            <person name="Vogel R.F."/>
        </authorList>
    </citation>
    <scope>NUCLEOTIDE SEQUENCE [LARGE SCALE GENOMIC DNA]</scope>
    <source>
        <strain evidence="1 2">TMW 1.1822</strain>
    </source>
</reference>
<dbReference type="Proteomes" id="UP000314960">
    <property type="component" value="Chromosome"/>
</dbReference>
<accession>A0A3S6QP15</accession>
<sequence>MAYIGTVQDGTGTTVYPQIKMDGIIDKPTALQNPSKIVTTDTIEKGKLDILEIANNNRQTEKAEYTIRAGGIVTLNLNFTPSVGTPAWQAVFKILDGAKLFPITGNALLILQDTGGTGQRCLTFGVSGNDLVLSILGSGIAQNQYLGSASYNI</sequence>
<dbReference type="EMBL" id="CP018176">
    <property type="protein sequence ID" value="AUJ29638.1"/>
    <property type="molecule type" value="Genomic_DNA"/>
</dbReference>
<evidence type="ECO:0000313" key="1">
    <source>
        <dbReference type="EMBL" id="AUJ29638.1"/>
    </source>
</evidence>
<organism evidence="1 2">
    <name type="scientific">Liquorilactobacillus hordei</name>
    <dbReference type="NCBI Taxonomy" id="468911"/>
    <lineage>
        <taxon>Bacteria</taxon>
        <taxon>Bacillati</taxon>
        <taxon>Bacillota</taxon>
        <taxon>Bacilli</taxon>
        <taxon>Lactobacillales</taxon>
        <taxon>Lactobacillaceae</taxon>
        <taxon>Liquorilactobacillus</taxon>
    </lineage>
</organism>
<gene>
    <name evidence="1" type="ORF">BSQ49_05140</name>
</gene>
<proteinExistence type="predicted"/>
<evidence type="ECO:0000313" key="2">
    <source>
        <dbReference type="Proteomes" id="UP000314960"/>
    </source>
</evidence>